<dbReference type="Proteomes" id="UP000314294">
    <property type="component" value="Unassembled WGS sequence"/>
</dbReference>
<name>A0A4Z2HMU5_9TELE</name>
<dbReference type="EMBL" id="SRLO01000208">
    <property type="protein sequence ID" value="TNN67189.1"/>
    <property type="molecule type" value="Genomic_DNA"/>
</dbReference>
<accession>A0A4Z2HMU5</accession>
<keyword evidence="2" id="KW-1185">Reference proteome</keyword>
<dbReference type="AlphaFoldDB" id="A0A4Z2HMU5"/>
<evidence type="ECO:0000313" key="1">
    <source>
        <dbReference type="EMBL" id="TNN67189.1"/>
    </source>
</evidence>
<proteinExistence type="predicted"/>
<evidence type="ECO:0000313" key="2">
    <source>
        <dbReference type="Proteomes" id="UP000314294"/>
    </source>
</evidence>
<protein>
    <submittedName>
        <fullName evidence="1">Uncharacterized protein</fullName>
    </submittedName>
</protein>
<organism evidence="1 2">
    <name type="scientific">Liparis tanakae</name>
    <name type="common">Tanaka's snailfish</name>
    <dbReference type="NCBI Taxonomy" id="230148"/>
    <lineage>
        <taxon>Eukaryota</taxon>
        <taxon>Metazoa</taxon>
        <taxon>Chordata</taxon>
        <taxon>Craniata</taxon>
        <taxon>Vertebrata</taxon>
        <taxon>Euteleostomi</taxon>
        <taxon>Actinopterygii</taxon>
        <taxon>Neopterygii</taxon>
        <taxon>Teleostei</taxon>
        <taxon>Neoteleostei</taxon>
        <taxon>Acanthomorphata</taxon>
        <taxon>Eupercaria</taxon>
        <taxon>Perciformes</taxon>
        <taxon>Cottioidei</taxon>
        <taxon>Cottales</taxon>
        <taxon>Liparidae</taxon>
        <taxon>Liparis</taxon>
    </lineage>
</organism>
<comment type="caution">
    <text evidence="1">The sequence shown here is derived from an EMBL/GenBank/DDBJ whole genome shotgun (WGS) entry which is preliminary data.</text>
</comment>
<sequence>MAAQGPSARPYVCEAPTLNMYWVYGDRPATWWEKVAVAFSSSLESEFMETHIETHHVNMCCRQTDSTDMHEYPIEEQLLLASPIYNVLT</sequence>
<reference evidence="1 2" key="1">
    <citation type="submission" date="2019-03" db="EMBL/GenBank/DDBJ databases">
        <title>First draft genome of Liparis tanakae, snailfish: a comprehensive survey of snailfish specific genes.</title>
        <authorList>
            <person name="Kim W."/>
            <person name="Song I."/>
            <person name="Jeong J.-H."/>
            <person name="Kim D."/>
            <person name="Kim S."/>
            <person name="Ryu S."/>
            <person name="Song J.Y."/>
            <person name="Lee S.K."/>
        </authorList>
    </citation>
    <scope>NUCLEOTIDE SEQUENCE [LARGE SCALE GENOMIC DNA]</scope>
    <source>
        <tissue evidence="1">Muscle</tissue>
    </source>
</reference>
<gene>
    <name evidence="1" type="ORF">EYF80_022606</name>
</gene>